<reference evidence="7 8" key="1">
    <citation type="journal article" date="2018" name="Cell">
        <title>The Chara Genome: Secondary Complexity and Implications for Plant Terrestrialization.</title>
        <authorList>
            <person name="Nishiyama T."/>
            <person name="Sakayama H."/>
            <person name="Vries J.D."/>
            <person name="Buschmann H."/>
            <person name="Saint-Marcoux D."/>
            <person name="Ullrich K.K."/>
            <person name="Haas F.B."/>
            <person name="Vanderstraeten L."/>
            <person name="Becker D."/>
            <person name="Lang D."/>
            <person name="Vosolsobe S."/>
            <person name="Rombauts S."/>
            <person name="Wilhelmsson P.K.I."/>
            <person name="Janitza P."/>
            <person name="Kern R."/>
            <person name="Heyl A."/>
            <person name="Rumpler F."/>
            <person name="Villalobos L.I.A.C."/>
            <person name="Clay J.M."/>
            <person name="Skokan R."/>
            <person name="Toyoda A."/>
            <person name="Suzuki Y."/>
            <person name="Kagoshima H."/>
            <person name="Schijlen E."/>
            <person name="Tajeshwar N."/>
            <person name="Catarino B."/>
            <person name="Hetherington A.J."/>
            <person name="Saltykova A."/>
            <person name="Bonnot C."/>
            <person name="Breuninger H."/>
            <person name="Symeonidi A."/>
            <person name="Radhakrishnan G.V."/>
            <person name="Van Nieuwerburgh F."/>
            <person name="Deforce D."/>
            <person name="Chang C."/>
            <person name="Karol K.G."/>
            <person name="Hedrich R."/>
            <person name="Ulvskov P."/>
            <person name="Glockner G."/>
            <person name="Delwiche C.F."/>
            <person name="Petrasek J."/>
            <person name="Van de Peer Y."/>
            <person name="Friml J."/>
            <person name="Beilby M."/>
            <person name="Dolan L."/>
            <person name="Kohara Y."/>
            <person name="Sugano S."/>
            <person name="Fujiyama A."/>
            <person name="Delaux P.-M."/>
            <person name="Quint M."/>
            <person name="TheiBen G."/>
            <person name="Hagemann M."/>
            <person name="Harholt J."/>
            <person name="Dunand C."/>
            <person name="Zachgo S."/>
            <person name="Langdale J."/>
            <person name="Maumus F."/>
            <person name="Straeten D.V.D."/>
            <person name="Gould S.B."/>
            <person name="Rensing S.A."/>
        </authorList>
    </citation>
    <scope>NUCLEOTIDE SEQUENCE [LARGE SCALE GENOMIC DNA]</scope>
    <source>
        <strain evidence="7 8">S276</strain>
    </source>
</reference>
<dbReference type="EMBL" id="BFEA01000193">
    <property type="protein sequence ID" value="GBG73927.1"/>
    <property type="molecule type" value="Genomic_DNA"/>
</dbReference>
<evidence type="ECO:0000256" key="6">
    <source>
        <dbReference type="SAM" id="MobiDB-lite"/>
    </source>
</evidence>
<dbReference type="GO" id="GO:0005856">
    <property type="term" value="C:cytoskeleton"/>
    <property type="evidence" value="ECO:0007669"/>
    <property type="project" value="UniProtKB-SubCell"/>
</dbReference>
<dbReference type="InterPro" id="IPR022083">
    <property type="entry name" value="KBP"/>
</dbReference>
<sequence length="282" mass="31853">MTVNHSRGVDESEKRISAAGRVPNGSGCGKAGDACVRQEKPEGRKKEGVVCTERHAQQKFNEGMEYFKRALEHYFLDGFVTDHFFILVEISTVHKYLAYFEMNVKRCSQIHKRRAARLEVLVEHFNPDAYPPIRKQLNTELGAIYRETADRLSEVDAPAAKVAAAALESVTFYERVFNVSEVGKIQDDPHRNLTIAFSLARMYEKLHGCCKEKDVSSLLMTDGGEPLEHLKKSLDMYNFVVEYGSKHNIQAKEEHIALCKEMAELLPASIAAQVSGYGRLQR</sequence>
<evidence type="ECO:0000256" key="4">
    <source>
        <dbReference type="ARBA" id="ARBA00022490"/>
    </source>
</evidence>
<comment type="similarity">
    <text evidence="2">Belongs to the KIF-binding protein family.</text>
</comment>
<dbReference type="Pfam" id="PF12309">
    <property type="entry name" value="KBP_C"/>
    <property type="match status" value="1"/>
</dbReference>
<dbReference type="Gramene" id="GBG73927">
    <property type="protein sequence ID" value="GBG73927"/>
    <property type="gene ID" value="CBR_g17642"/>
</dbReference>
<comment type="subcellular location">
    <subcellularLocation>
        <location evidence="1">Cytoplasm</location>
        <location evidence="1">Cytoskeleton</location>
    </subcellularLocation>
</comment>
<proteinExistence type="inferred from homology"/>
<accession>A0A388KV56</accession>
<gene>
    <name evidence="7" type="ORF">CBR_g17642</name>
</gene>
<evidence type="ECO:0000256" key="5">
    <source>
        <dbReference type="ARBA" id="ARBA00023212"/>
    </source>
</evidence>
<dbReference type="OrthoDB" id="409897at2759"/>
<evidence type="ECO:0000256" key="2">
    <source>
        <dbReference type="ARBA" id="ARBA00010305"/>
    </source>
</evidence>
<organism evidence="7 8">
    <name type="scientific">Chara braunii</name>
    <name type="common">Braun's stonewort</name>
    <dbReference type="NCBI Taxonomy" id="69332"/>
    <lineage>
        <taxon>Eukaryota</taxon>
        <taxon>Viridiplantae</taxon>
        <taxon>Streptophyta</taxon>
        <taxon>Charophyceae</taxon>
        <taxon>Charales</taxon>
        <taxon>Characeae</taxon>
        <taxon>Chara</taxon>
    </lineage>
</organism>
<dbReference type="PANTHER" id="PTHR46321">
    <property type="entry name" value="KIF1-BINDING PROTEIN"/>
    <property type="match status" value="1"/>
</dbReference>
<evidence type="ECO:0000256" key="3">
    <source>
        <dbReference type="ARBA" id="ARBA00016840"/>
    </source>
</evidence>
<keyword evidence="5" id="KW-0206">Cytoskeleton</keyword>
<name>A0A388KV56_CHABU</name>
<protein>
    <recommendedName>
        <fullName evidence="3">KIF-binding protein</fullName>
    </recommendedName>
</protein>
<dbReference type="Proteomes" id="UP000265515">
    <property type="component" value="Unassembled WGS sequence"/>
</dbReference>
<evidence type="ECO:0000256" key="1">
    <source>
        <dbReference type="ARBA" id="ARBA00004245"/>
    </source>
</evidence>
<comment type="caution">
    <text evidence="7">The sequence shown here is derived from an EMBL/GenBank/DDBJ whole genome shotgun (WGS) entry which is preliminary data.</text>
</comment>
<feature type="region of interest" description="Disordered" evidence="6">
    <location>
        <begin position="1"/>
        <end position="34"/>
    </location>
</feature>
<keyword evidence="8" id="KW-1185">Reference proteome</keyword>
<evidence type="ECO:0000313" key="8">
    <source>
        <dbReference type="Proteomes" id="UP000265515"/>
    </source>
</evidence>
<evidence type="ECO:0000313" key="7">
    <source>
        <dbReference type="EMBL" id="GBG73927.1"/>
    </source>
</evidence>
<dbReference type="AlphaFoldDB" id="A0A388KV56"/>
<keyword evidence="4" id="KW-0963">Cytoplasm</keyword>
<feature type="compositionally biased region" description="Basic and acidic residues" evidence="6">
    <location>
        <begin position="7"/>
        <end position="16"/>
    </location>
</feature>
<dbReference type="PANTHER" id="PTHR46321:SF1">
    <property type="entry name" value="KIF-BINDING PROTEIN"/>
    <property type="match status" value="1"/>
</dbReference>